<dbReference type="HOGENOM" id="CLU_037628_3_3_7"/>
<evidence type="ECO:0000259" key="3">
    <source>
        <dbReference type="Pfam" id="PF13407"/>
    </source>
</evidence>
<dbReference type="InterPro" id="IPR028082">
    <property type="entry name" value="Peripla_BP_I"/>
</dbReference>
<dbReference type="STRING" id="56780.SYN_00391"/>
<proteinExistence type="inferred from homology"/>
<keyword evidence="5" id="KW-1185">Reference proteome</keyword>
<dbReference type="eggNOG" id="COG1879">
    <property type="taxonomic scope" value="Bacteria"/>
</dbReference>
<protein>
    <submittedName>
        <fullName evidence="4">ABC-type sugar transport system, periplasmic component</fullName>
    </submittedName>
</protein>
<keyword evidence="4" id="KW-0813">Transport</keyword>
<comment type="similarity">
    <text evidence="2">Belongs to the bacterial solute-binding protein 2 family.</text>
</comment>
<name>Q2LS58_SYNAS</name>
<dbReference type="EMBL" id="CP000252">
    <property type="protein sequence ID" value="ABC76920.1"/>
    <property type="molecule type" value="Genomic_DNA"/>
</dbReference>
<keyword evidence="4" id="KW-0762">Sugar transport</keyword>
<dbReference type="Proteomes" id="UP000001933">
    <property type="component" value="Chromosome"/>
</dbReference>
<organism evidence="4 5">
    <name type="scientific">Syntrophus aciditrophicus (strain SB)</name>
    <dbReference type="NCBI Taxonomy" id="56780"/>
    <lineage>
        <taxon>Bacteria</taxon>
        <taxon>Pseudomonadati</taxon>
        <taxon>Thermodesulfobacteriota</taxon>
        <taxon>Syntrophia</taxon>
        <taxon>Syntrophales</taxon>
        <taxon>Syntrophaceae</taxon>
        <taxon>Syntrophus</taxon>
    </lineage>
</organism>
<evidence type="ECO:0000256" key="1">
    <source>
        <dbReference type="ARBA" id="ARBA00004196"/>
    </source>
</evidence>
<dbReference type="InParanoid" id="Q2LS58"/>
<evidence type="ECO:0000313" key="5">
    <source>
        <dbReference type="Proteomes" id="UP000001933"/>
    </source>
</evidence>
<dbReference type="PANTHER" id="PTHR30036">
    <property type="entry name" value="D-XYLOSE-BINDING PERIPLASMIC PROTEIN"/>
    <property type="match status" value="1"/>
</dbReference>
<dbReference type="InterPro" id="IPR050555">
    <property type="entry name" value="Bact_Solute-Bind_Prot2"/>
</dbReference>
<evidence type="ECO:0000256" key="2">
    <source>
        <dbReference type="ARBA" id="ARBA00007639"/>
    </source>
</evidence>
<dbReference type="Gene3D" id="3.40.50.2300">
    <property type="match status" value="2"/>
</dbReference>
<dbReference type="AlphaFoldDB" id="Q2LS58"/>
<reference evidence="4 5" key="1">
    <citation type="journal article" date="2007" name="Proc. Natl. Acad. Sci. U.S.A.">
        <title>The genome of Syntrophus aciditrophicus: life at the thermodynamic limit of microbial growth.</title>
        <authorList>
            <person name="McInerney M.J."/>
            <person name="Rohlin L."/>
            <person name="Mouttaki H."/>
            <person name="Kim U."/>
            <person name="Krupp R.S."/>
            <person name="Rios-Hernandez L."/>
            <person name="Sieber J."/>
            <person name="Struchtemeyer C.G."/>
            <person name="Bhattacharyya A."/>
            <person name="Campbell J.W."/>
            <person name="Gunsalus R.P."/>
        </authorList>
    </citation>
    <scope>NUCLEOTIDE SEQUENCE [LARGE SCALE GENOMIC DNA]</scope>
    <source>
        <strain evidence="4 5">SB</strain>
    </source>
</reference>
<feature type="domain" description="Periplasmic binding protein" evidence="3">
    <location>
        <begin position="50"/>
        <end position="304"/>
    </location>
</feature>
<evidence type="ECO:0000313" key="4">
    <source>
        <dbReference type="EMBL" id="ABC76920.1"/>
    </source>
</evidence>
<dbReference type="KEGG" id="sat:SYN_00391"/>
<dbReference type="InterPro" id="IPR025997">
    <property type="entry name" value="SBP_2_dom"/>
</dbReference>
<dbReference type="Pfam" id="PF13407">
    <property type="entry name" value="Peripla_BP_4"/>
    <property type="match status" value="1"/>
</dbReference>
<comment type="subcellular location">
    <subcellularLocation>
        <location evidence="1">Cell envelope</location>
    </subcellularLocation>
</comment>
<sequence>MEGEKIMKRLLNLLSVFILLFGLYGLVNADDIKRKEITRSMTLKKDLRFVIIPKVVHPWFDEVNKGALYQAELLEKQLGIKVTVDYMAPKSADVAEQNSILEKAASTGPDGIAIDPLVAIGNMPVIDKIRKQGITVIVFDSPSPKAGILSVGNDFTQQGVIAAERLVGLIGGTGKVAVMQGFPTAPNHKERYEAQIAVLKKYPSITIVDGGIDNDDIQTAKQQAKSVLASNPDLKGYLCCDASGPIGIAAAIKEAGRVGKVKAVGMDGIKPILEAIKQGALESSSSTIPRMQGSMSILMLWQASIGVPIPQRIDTGIDVITSDNVDYYLGLN</sequence>
<gene>
    <name evidence="4" type="ORF">SYN_00391</name>
</gene>
<dbReference type="GO" id="GO:0030246">
    <property type="term" value="F:carbohydrate binding"/>
    <property type="evidence" value="ECO:0007669"/>
    <property type="project" value="TreeGrafter"/>
</dbReference>
<dbReference type="PANTHER" id="PTHR30036:SF7">
    <property type="entry name" value="ABC TRANSPORTER PERIPLASMIC-BINDING PROTEIN YPHF"/>
    <property type="match status" value="1"/>
</dbReference>
<dbReference type="GO" id="GO:0030288">
    <property type="term" value="C:outer membrane-bounded periplasmic space"/>
    <property type="evidence" value="ECO:0007669"/>
    <property type="project" value="TreeGrafter"/>
</dbReference>
<accession>Q2LS58</accession>
<dbReference type="FunCoup" id="Q2LS58">
    <property type="interactions" value="157"/>
</dbReference>
<dbReference type="SUPFAM" id="SSF53822">
    <property type="entry name" value="Periplasmic binding protein-like I"/>
    <property type="match status" value="1"/>
</dbReference>